<gene>
    <name evidence="1" type="ORF">CLV36_1069</name>
</gene>
<sequence length="327" mass="37347">MKGSNVTWKDCVVKKLLDQHLLEEIPKSPQRVYVSMVILREFHSTAVLTTEGQHLDVEMVRAGRTKNQLLSRVVLQKRKQVAPERRTGRAFNRQMGWGETCDYMKKMCGECPDCLLYGFAATSGDGAQRSRVLTDSGFSIRQYEAIQRSITLNAIQDTTQGGIAGSAFAEREHIRPQVFFPTIETAIDVTSSELVYILRNILSTTRYGAESNRQGYVKNHIIGLLFTNTEIMSNLELTQRVFDYLIQEKGEKIHEGPLEQEEVRQAMLHALNEVVADSYLPIQLYVGEELESVFSGLRQLWKSEEGNREWLKNLAEDHQAYLKKRSK</sequence>
<protein>
    <submittedName>
        <fullName evidence="1">CRISPR-associated protein Csc2</fullName>
    </submittedName>
</protein>
<dbReference type="InterPro" id="IPR017574">
    <property type="entry name" value="CRISPR-assoc_prot_Cas7/Csc2"/>
</dbReference>
<comment type="caution">
    <text evidence="1">The sequence shown here is derived from an EMBL/GenBank/DDBJ whole genome shotgun (WGS) entry which is preliminary data.</text>
</comment>
<keyword evidence="2" id="KW-1185">Reference proteome</keyword>
<dbReference type="Proteomes" id="UP000238836">
    <property type="component" value="Unassembled WGS sequence"/>
</dbReference>
<proteinExistence type="predicted"/>
<dbReference type="RefSeq" id="WP_022738936.1">
    <property type="nucleotide sequence ID" value="NZ_PVTZ01000006.1"/>
</dbReference>
<evidence type="ECO:0000313" key="1">
    <source>
        <dbReference type="EMBL" id="PRZ14249.1"/>
    </source>
</evidence>
<organism evidence="1 2">
    <name type="scientific">Laceyella sediminis</name>
    <dbReference type="NCBI Taxonomy" id="573074"/>
    <lineage>
        <taxon>Bacteria</taxon>
        <taxon>Bacillati</taxon>
        <taxon>Bacillota</taxon>
        <taxon>Bacilli</taxon>
        <taxon>Bacillales</taxon>
        <taxon>Thermoactinomycetaceae</taxon>
        <taxon>Laceyella</taxon>
    </lineage>
</organism>
<reference evidence="1 2" key="1">
    <citation type="submission" date="2018-03" db="EMBL/GenBank/DDBJ databases">
        <title>Genomic Encyclopedia of Archaeal and Bacterial Type Strains, Phase II (KMG-II): from individual species to whole genera.</title>
        <authorList>
            <person name="Goeker M."/>
        </authorList>
    </citation>
    <scope>NUCLEOTIDE SEQUENCE [LARGE SCALE GENOMIC DNA]</scope>
    <source>
        <strain evidence="1 2">RHA1</strain>
    </source>
</reference>
<dbReference type="NCBIfam" id="TIGR03157">
    <property type="entry name" value="cas_Csc2"/>
    <property type="match status" value="1"/>
</dbReference>
<evidence type="ECO:0000313" key="2">
    <source>
        <dbReference type="Proteomes" id="UP000238836"/>
    </source>
</evidence>
<accession>A0ABX5ENL7</accession>
<dbReference type="Pfam" id="PF18320">
    <property type="entry name" value="Csc2"/>
    <property type="match status" value="1"/>
</dbReference>
<dbReference type="EMBL" id="PVTZ01000006">
    <property type="protein sequence ID" value="PRZ14249.1"/>
    <property type="molecule type" value="Genomic_DNA"/>
</dbReference>
<name>A0ABX5ENL7_9BACL</name>